<gene>
    <name evidence="1" type="ORF">OIU83_22600</name>
</gene>
<accession>A0A9X2YXC6</accession>
<dbReference type="PROSITE" id="PS51257">
    <property type="entry name" value="PROKAR_LIPOPROTEIN"/>
    <property type="match status" value="1"/>
</dbReference>
<evidence type="ECO:0000313" key="2">
    <source>
        <dbReference type="Proteomes" id="UP001151079"/>
    </source>
</evidence>
<sequence>MKKKALLLLVLTILSCNSKKSEQMINHETIKPITTIESAKTYIRSNFKSNEETLLISDELNDPIGMNMAIILNEIIALGYDVNGFEQKEGYRIYKYKK</sequence>
<dbReference type="EMBL" id="JAOZEW010000036">
    <property type="protein sequence ID" value="MCV9930468.1"/>
    <property type="molecule type" value="Genomic_DNA"/>
</dbReference>
<dbReference type="AlphaFoldDB" id="A0A9X2YXC6"/>
<dbReference type="RefSeq" id="WP_264208538.1">
    <property type="nucleotide sequence ID" value="NZ_JAOZEW010000036.1"/>
</dbReference>
<comment type="caution">
    <text evidence="1">The sequence shown here is derived from an EMBL/GenBank/DDBJ whole genome shotgun (WGS) entry which is preliminary data.</text>
</comment>
<evidence type="ECO:0000313" key="1">
    <source>
        <dbReference type="EMBL" id="MCV9930468.1"/>
    </source>
</evidence>
<reference evidence="1" key="1">
    <citation type="submission" date="2022-10" db="EMBL/GenBank/DDBJ databases">
        <title>Two novel species of Flavobacterium.</title>
        <authorList>
            <person name="Liu Q."/>
            <person name="Xin Y.-H."/>
        </authorList>
    </citation>
    <scope>NUCLEOTIDE SEQUENCE</scope>
    <source>
        <strain evidence="1">LS1R49</strain>
    </source>
</reference>
<dbReference type="Proteomes" id="UP001151079">
    <property type="component" value="Unassembled WGS sequence"/>
</dbReference>
<keyword evidence="2" id="KW-1185">Reference proteome</keyword>
<proteinExistence type="predicted"/>
<name>A0A9X2YXC6_9FLAO</name>
<protein>
    <submittedName>
        <fullName evidence="1">Uncharacterized protein</fullName>
    </submittedName>
</protein>
<organism evidence="1 2">
    <name type="scientific">Flavobacterium shii</name>
    <dbReference type="NCBI Taxonomy" id="2987687"/>
    <lineage>
        <taxon>Bacteria</taxon>
        <taxon>Pseudomonadati</taxon>
        <taxon>Bacteroidota</taxon>
        <taxon>Flavobacteriia</taxon>
        <taxon>Flavobacteriales</taxon>
        <taxon>Flavobacteriaceae</taxon>
        <taxon>Flavobacterium</taxon>
    </lineage>
</organism>